<sequence length="74" mass="8445">MKNFVAYFVDALVIVTCSILFLLLPVFMLACIIIEYKWIAVLCIAAFLAVVTIVAVILKKKDKLRKEKERQALK</sequence>
<keyword evidence="1" id="KW-1133">Transmembrane helix</keyword>
<feature type="transmembrane region" description="Helical" evidence="1">
    <location>
        <begin position="36"/>
        <end position="58"/>
    </location>
</feature>
<dbReference type="PROSITE" id="PS51257">
    <property type="entry name" value="PROKAR_LIPOPROTEIN"/>
    <property type="match status" value="1"/>
</dbReference>
<keyword evidence="1" id="KW-0812">Transmembrane</keyword>
<reference evidence="2 3" key="1">
    <citation type="submission" date="2011-01" db="EMBL/GenBank/DDBJ databases">
        <title>Whole genome sequence of Tetragenococcus halophilus NBRC 12172.</title>
        <authorList>
            <person name="Nakazawa H."/>
            <person name="Omata S."/>
            <person name="Koga C."/>
            <person name="Watanabe Y."/>
            <person name="Katano Y."/>
            <person name="Ito N."/>
            <person name="Tsukatani N."/>
            <person name="Ankai A."/>
            <person name="Oguchi A."/>
            <person name="Fukui S."/>
            <person name="Yashiro I."/>
            <person name="Kamata S."/>
            <person name="Hashimoto Y."/>
            <person name="Yamazaki J."/>
            <person name="Taguchi H."/>
            <person name="Tanaka A."/>
            <person name="Koyama T."/>
            <person name="Ichige A."/>
            <person name="Hanya Y."/>
            <person name="Tanikawa S."/>
            <person name="Yamazaki S."/>
            <person name="Fujita N."/>
        </authorList>
    </citation>
    <scope>NUCLEOTIDE SEQUENCE [LARGE SCALE GENOMIC DNA]</scope>
    <source>
        <strain evidence="3">DSM 20338 / JCM 20259 / NCIMB 9735 / NBRC 12172</strain>
    </source>
</reference>
<evidence type="ECO:0000313" key="3">
    <source>
        <dbReference type="Proteomes" id="UP000002663"/>
    </source>
</evidence>
<dbReference type="InterPro" id="IPR013920">
    <property type="entry name" value="DUF1774_fun"/>
</dbReference>
<evidence type="ECO:0000256" key="1">
    <source>
        <dbReference type="SAM" id="Phobius"/>
    </source>
</evidence>
<dbReference type="RefSeq" id="WP_014125192.1">
    <property type="nucleotide sequence ID" value="NC_016052.1"/>
</dbReference>
<dbReference type="Pfam" id="PF08611">
    <property type="entry name" value="DUF1774"/>
    <property type="match status" value="1"/>
</dbReference>
<organism evidence="2 3">
    <name type="scientific">Tetragenococcus halophilus (strain DSM 20338 / JCM 20259 / NCIMB 9735 / NBRC 12172)</name>
    <name type="common">Pediococcus halophilus</name>
    <dbReference type="NCBI Taxonomy" id="945021"/>
    <lineage>
        <taxon>Bacteria</taxon>
        <taxon>Bacillati</taxon>
        <taxon>Bacillota</taxon>
        <taxon>Bacilli</taxon>
        <taxon>Lactobacillales</taxon>
        <taxon>Enterococcaceae</taxon>
        <taxon>Tetragenococcus</taxon>
    </lineage>
</organism>
<feature type="transmembrane region" description="Helical" evidence="1">
    <location>
        <begin position="7"/>
        <end position="30"/>
    </location>
</feature>
<evidence type="ECO:0000313" key="2">
    <source>
        <dbReference type="EMBL" id="BAK95150.1"/>
    </source>
</evidence>
<keyword evidence="1" id="KW-0472">Membrane</keyword>
<dbReference type="EMBL" id="AP012046">
    <property type="protein sequence ID" value="BAK95150.1"/>
    <property type="molecule type" value="Genomic_DNA"/>
</dbReference>
<name>A0AAN1VRJ6_TETHN</name>
<dbReference type="Proteomes" id="UP000002663">
    <property type="component" value="Chromosome"/>
</dbReference>
<gene>
    <name evidence="2" type="ordered locus">TEH_18230</name>
</gene>
<dbReference type="KEGG" id="thl:TEH_18230"/>
<proteinExistence type="predicted"/>
<dbReference type="AlphaFoldDB" id="A0AAN1VRJ6"/>
<protein>
    <submittedName>
        <fullName evidence="2">Uncharacterized protein</fullName>
    </submittedName>
</protein>
<accession>A0AAN1VRJ6</accession>